<accession>A0A916U2Z3</accession>
<organism evidence="1 2">
    <name type="scientific">Chelatococcus reniformis</name>
    <dbReference type="NCBI Taxonomy" id="1494448"/>
    <lineage>
        <taxon>Bacteria</taxon>
        <taxon>Pseudomonadati</taxon>
        <taxon>Pseudomonadota</taxon>
        <taxon>Alphaproteobacteria</taxon>
        <taxon>Hyphomicrobiales</taxon>
        <taxon>Chelatococcaceae</taxon>
        <taxon>Chelatococcus</taxon>
    </lineage>
</organism>
<dbReference type="Proteomes" id="UP000637002">
    <property type="component" value="Unassembled WGS sequence"/>
</dbReference>
<name>A0A916U2Z3_9HYPH</name>
<reference evidence="1" key="1">
    <citation type="journal article" date="2014" name="Int. J. Syst. Evol. Microbiol.">
        <title>Complete genome sequence of Corynebacterium casei LMG S-19264T (=DSM 44701T), isolated from a smear-ripened cheese.</title>
        <authorList>
            <consortium name="US DOE Joint Genome Institute (JGI-PGF)"/>
            <person name="Walter F."/>
            <person name="Albersmeier A."/>
            <person name="Kalinowski J."/>
            <person name="Ruckert C."/>
        </authorList>
    </citation>
    <scope>NUCLEOTIDE SEQUENCE</scope>
    <source>
        <strain evidence="1">CGMCC 1.12919</strain>
    </source>
</reference>
<proteinExistence type="predicted"/>
<gene>
    <name evidence="1" type="ORF">GCM10010994_12470</name>
</gene>
<dbReference type="AlphaFoldDB" id="A0A916U2Z3"/>
<dbReference type="EMBL" id="BMGG01000002">
    <property type="protein sequence ID" value="GGC55082.1"/>
    <property type="molecule type" value="Genomic_DNA"/>
</dbReference>
<sequence>MLTFAATSALGQPIRPSDRVATVHELYVGPATVQRTAASAPCPTRPVRVVYAGYGEPTTVCPDSYANGNLSQPGPDNR</sequence>
<comment type="caution">
    <text evidence="1">The sequence shown here is derived from an EMBL/GenBank/DDBJ whole genome shotgun (WGS) entry which is preliminary data.</text>
</comment>
<keyword evidence="2" id="KW-1185">Reference proteome</keyword>
<reference evidence="1" key="2">
    <citation type="submission" date="2020-09" db="EMBL/GenBank/DDBJ databases">
        <authorList>
            <person name="Sun Q."/>
            <person name="Zhou Y."/>
        </authorList>
    </citation>
    <scope>NUCLEOTIDE SEQUENCE</scope>
    <source>
        <strain evidence="1">CGMCC 1.12919</strain>
    </source>
</reference>
<evidence type="ECO:0000313" key="2">
    <source>
        <dbReference type="Proteomes" id="UP000637002"/>
    </source>
</evidence>
<evidence type="ECO:0000313" key="1">
    <source>
        <dbReference type="EMBL" id="GGC55082.1"/>
    </source>
</evidence>
<protein>
    <submittedName>
        <fullName evidence="1">Uncharacterized protein</fullName>
    </submittedName>
</protein>